<sequence length="545" mass="61830">MDPASASSISPPGHSYKALDIKASDIAGDLYATTYDKPGAQLRYNGTEGLMDTYYDDIVNPVYNFDSPYLMQNGTLRHETEQRVLPVLEQIPYRDGVVPFLGNVQKAHQGNYGSRDMNYMLGYDYNAYHMNNGYNNLGSPGMQQFAHVPKMAMYPPHENRTPLMSCDMNASSHKVPEVSQDATPKTEERSESNHSTAPSVISESSPQFHGMSGPCSNDYRPNIANTPTYMPVNNTILPVSMTPVHNFNEEYMMYNVRHEEGDDCYNRTYMENSPINASKPVVSWYNTMKENFYDPRMQNHRQELTAVVTPRRVSVMHQTYNPHQNPYPGNMLYCTNNWEPKAYMYDHEVRGTFPTISKSPACYDNGTEYTPNKSDSYTESGSTINELRTQPSKENYNMTQIGSNYENAVEQSPISDYFRKQGNNHSELPNGRPISDEYGKELLDSRGCVGENMGTDLCMESLKSLNRNNIDFLRMSESVWQALRSTGMFKLGNKGRAILKSKISKQLKMNPHLRMRALGISGVRRATTRQLFQLAQICGIKSHLK</sequence>
<evidence type="ECO:0000313" key="2">
    <source>
        <dbReference type="EMBL" id="EDO06848.1"/>
    </source>
</evidence>
<protein>
    <submittedName>
        <fullName evidence="2">Uncharacterized protein</fullName>
    </submittedName>
</protein>
<dbReference type="RefSeq" id="XP_001610416.1">
    <property type="nucleotide sequence ID" value="XM_001610366.1"/>
</dbReference>
<dbReference type="InParanoid" id="A7AQM9"/>
<dbReference type="KEGG" id="bbo:BBOV_IV004870"/>
<keyword evidence="3" id="KW-1185">Reference proteome</keyword>
<dbReference type="OMA" id="MRENIAS"/>
<dbReference type="Proteomes" id="UP000002173">
    <property type="component" value="Unassembled WGS sequence"/>
</dbReference>
<comment type="caution">
    <text evidence="2">The sequence shown here is derived from an EMBL/GenBank/DDBJ whole genome shotgun (WGS) entry which is preliminary data.</text>
</comment>
<dbReference type="VEuPathDB" id="PiroplasmaDB:BBOV_IV004870"/>
<evidence type="ECO:0000313" key="3">
    <source>
        <dbReference type="Proteomes" id="UP000002173"/>
    </source>
</evidence>
<gene>
    <name evidence="2" type="ORF">BBOV_IV004870</name>
</gene>
<feature type="region of interest" description="Disordered" evidence="1">
    <location>
        <begin position="171"/>
        <end position="213"/>
    </location>
</feature>
<dbReference type="AlphaFoldDB" id="A7AQM9"/>
<feature type="compositionally biased region" description="Polar residues" evidence="1">
    <location>
        <begin position="193"/>
        <end position="207"/>
    </location>
</feature>
<dbReference type="eggNOG" id="ENOG502SFCM">
    <property type="taxonomic scope" value="Eukaryota"/>
</dbReference>
<reference evidence="2 3" key="1">
    <citation type="journal article" date="2007" name="PLoS Pathog.">
        <title>Genome sequence of Babesia bovis and comparative analysis of apicomplexan hemoprotozoa.</title>
        <authorList>
            <person name="Brayton K.A."/>
            <person name="Lau A.O.T."/>
            <person name="Herndon D.R."/>
            <person name="Hannick L."/>
            <person name="Kappmeyer L.S."/>
            <person name="Berens S.J."/>
            <person name="Bidwell S.L."/>
            <person name="Brown W.C."/>
            <person name="Crabtree J."/>
            <person name="Fadrosh D."/>
            <person name="Feldblum T."/>
            <person name="Forberger H.A."/>
            <person name="Haas B.J."/>
            <person name="Howell J.M."/>
            <person name="Khouri H."/>
            <person name="Koo H."/>
            <person name="Mann D.J."/>
            <person name="Norimine J."/>
            <person name="Paulsen I.T."/>
            <person name="Radune D."/>
            <person name="Ren Q."/>
            <person name="Smith R.K. Jr."/>
            <person name="Suarez C.E."/>
            <person name="White O."/>
            <person name="Wortman J.R."/>
            <person name="Knowles D.P. Jr."/>
            <person name="McElwain T.F."/>
            <person name="Nene V.M."/>
        </authorList>
    </citation>
    <scope>NUCLEOTIDE SEQUENCE [LARGE SCALE GENOMIC DNA]</scope>
    <source>
        <strain evidence="2">T2Bo</strain>
    </source>
</reference>
<dbReference type="EMBL" id="AAXT01000002">
    <property type="protein sequence ID" value="EDO06848.1"/>
    <property type="molecule type" value="Genomic_DNA"/>
</dbReference>
<reference evidence="3" key="2">
    <citation type="journal article" date="2020" name="Data Brief">
        <title>Transcriptome dataset of Babesia bovis life stages within vertebrate and invertebrate hosts.</title>
        <authorList>
            <person name="Ueti M.W."/>
            <person name="Johnson W.C."/>
            <person name="Kappmeyer L.S."/>
            <person name="Herndon D.R."/>
            <person name="Mousel M.R."/>
            <person name="Reif K.E."/>
            <person name="Taus N.S."/>
            <person name="Ifeonu O.O."/>
            <person name="Silva J.C."/>
            <person name="Suarez C.E."/>
            <person name="Brayton K.A."/>
        </authorList>
    </citation>
    <scope>NUCLEOTIDE SEQUENCE [LARGE SCALE GENOMIC DNA]</scope>
</reference>
<evidence type="ECO:0000256" key="1">
    <source>
        <dbReference type="SAM" id="MobiDB-lite"/>
    </source>
</evidence>
<reference evidence="3" key="3">
    <citation type="journal article" date="2021" name="Int. J. Parasitol.">
        <title>Comparative analysis of gene expression between Babesia bovis blood stages and kinetes allowed by improved genome annotation.</title>
        <authorList>
            <person name="Ueti M.W."/>
            <person name="Johnson W.C."/>
            <person name="Kappmeyer L.S."/>
            <person name="Herndon D.R."/>
            <person name="Mousel M.R."/>
            <person name="Reif K.E."/>
            <person name="Taus N.S."/>
            <person name="Ifeonu O.O."/>
            <person name="Silva J.C."/>
            <person name="Suarez C.E."/>
            <person name="Brayton K.A."/>
        </authorList>
    </citation>
    <scope>NUCLEOTIDE SEQUENCE [LARGE SCALE GENOMIC DNA]</scope>
</reference>
<organism evidence="2 3">
    <name type="scientific">Babesia bovis</name>
    <dbReference type="NCBI Taxonomy" id="5865"/>
    <lineage>
        <taxon>Eukaryota</taxon>
        <taxon>Sar</taxon>
        <taxon>Alveolata</taxon>
        <taxon>Apicomplexa</taxon>
        <taxon>Aconoidasida</taxon>
        <taxon>Piroplasmida</taxon>
        <taxon>Babesiidae</taxon>
        <taxon>Babesia</taxon>
    </lineage>
</organism>
<name>A7AQM9_BABBO</name>
<dbReference type="GeneID" id="5478650"/>
<accession>A7AQM9</accession>
<proteinExistence type="predicted"/>